<sequence length="164" mass="17154">MTTLRAHRVRALASIVAEGAAVGAVLASREAPPRSRRRVLTATAAGAVIAADQTALELPAVLREARTTGTVGPVPAHERGALVEAGTRALLLGVLLQVVDRPALERLTRRGIPHPHRWLGAAAAVAHTAVLAPVYWRLAAERARADAEREAAIEAELQEMAAGG</sequence>
<evidence type="ECO:0000313" key="1">
    <source>
        <dbReference type="EMBL" id="SFO53381.1"/>
    </source>
</evidence>
<gene>
    <name evidence="1" type="ORF">SAMN05660359_04129</name>
</gene>
<proteinExistence type="predicted"/>
<dbReference type="EMBL" id="FOWE01000011">
    <property type="protein sequence ID" value="SFO53381.1"/>
    <property type="molecule type" value="Genomic_DNA"/>
</dbReference>
<accession>A0A1I5I016</accession>
<organism evidence="1 2">
    <name type="scientific">Geodermatophilus obscurus</name>
    <dbReference type="NCBI Taxonomy" id="1861"/>
    <lineage>
        <taxon>Bacteria</taxon>
        <taxon>Bacillati</taxon>
        <taxon>Actinomycetota</taxon>
        <taxon>Actinomycetes</taxon>
        <taxon>Geodermatophilales</taxon>
        <taxon>Geodermatophilaceae</taxon>
        <taxon>Geodermatophilus</taxon>
    </lineage>
</organism>
<dbReference type="Proteomes" id="UP000183642">
    <property type="component" value="Unassembled WGS sequence"/>
</dbReference>
<keyword evidence="2" id="KW-1185">Reference proteome</keyword>
<reference evidence="2" key="1">
    <citation type="submission" date="2016-10" db="EMBL/GenBank/DDBJ databases">
        <authorList>
            <person name="Varghese N."/>
            <person name="Submissions S."/>
        </authorList>
    </citation>
    <scope>NUCLEOTIDE SEQUENCE [LARGE SCALE GENOMIC DNA]</scope>
    <source>
        <strain evidence="2">DSM 43161</strain>
    </source>
</reference>
<dbReference type="RefSeq" id="WP_075015383.1">
    <property type="nucleotide sequence ID" value="NZ_FOWE01000011.1"/>
</dbReference>
<name>A0A1I5I016_9ACTN</name>
<protein>
    <submittedName>
        <fullName evidence="1">Uncharacterized protein</fullName>
    </submittedName>
</protein>
<dbReference type="AlphaFoldDB" id="A0A1I5I016"/>
<dbReference type="OrthoDB" id="5196224at2"/>
<evidence type="ECO:0000313" key="2">
    <source>
        <dbReference type="Proteomes" id="UP000183642"/>
    </source>
</evidence>